<protein>
    <submittedName>
        <fullName evidence="1">Uncharacterized protein</fullName>
    </submittedName>
</protein>
<evidence type="ECO:0000313" key="2">
    <source>
        <dbReference type="Proteomes" id="UP001499988"/>
    </source>
</evidence>
<gene>
    <name evidence="1" type="ORF">GCM10023333_13530</name>
</gene>
<evidence type="ECO:0000313" key="1">
    <source>
        <dbReference type="EMBL" id="GAA4880578.1"/>
    </source>
</evidence>
<keyword evidence="2" id="KW-1185">Reference proteome</keyword>
<proteinExistence type="predicted"/>
<accession>A0ABP9EPG6</accession>
<dbReference type="Proteomes" id="UP001499988">
    <property type="component" value="Unassembled WGS sequence"/>
</dbReference>
<dbReference type="EMBL" id="BAABJZ010000016">
    <property type="protein sequence ID" value="GAA4880578.1"/>
    <property type="molecule type" value="Genomic_DNA"/>
</dbReference>
<organism evidence="1 2">
    <name type="scientific">Ferrimonas pelagia</name>
    <dbReference type="NCBI Taxonomy" id="1177826"/>
    <lineage>
        <taxon>Bacteria</taxon>
        <taxon>Pseudomonadati</taxon>
        <taxon>Pseudomonadota</taxon>
        <taxon>Gammaproteobacteria</taxon>
        <taxon>Alteromonadales</taxon>
        <taxon>Ferrimonadaceae</taxon>
        <taxon>Ferrimonas</taxon>
    </lineage>
</organism>
<comment type="caution">
    <text evidence="1">The sequence shown here is derived from an EMBL/GenBank/DDBJ whole genome shotgun (WGS) entry which is preliminary data.</text>
</comment>
<sequence>MPHAGAETASVSCLSSTAIEITLRPCAAVQQFIGAIPLSSALLLRLPENTTSQGLFAFLHLKHPLLHTVFTEPFFDEYQLNN</sequence>
<reference evidence="2" key="1">
    <citation type="journal article" date="2019" name="Int. J. Syst. Evol. Microbiol.">
        <title>The Global Catalogue of Microorganisms (GCM) 10K type strain sequencing project: providing services to taxonomists for standard genome sequencing and annotation.</title>
        <authorList>
            <consortium name="The Broad Institute Genomics Platform"/>
            <consortium name="The Broad Institute Genome Sequencing Center for Infectious Disease"/>
            <person name="Wu L."/>
            <person name="Ma J."/>
        </authorList>
    </citation>
    <scope>NUCLEOTIDE SEQUENCE [LARGE SCALE GENOMIC DNA]</scope>
    <source>
        <strain evidence="2">JCM 18401</strain>
    </source>
</reference>
<name>A0ABP9EPG6_9GAMM</name>